<organism evidence="2 3">
    <name type="scientific">Dolosigranulum pigrum</name>
    <dbReference type="NCBI Taxonomy" id="29394"/>
    <lineage>
        <taxon>Bacteria</taxon>
        <taxon>Bacillati</taxon>
        <taxon>Bacillota</taxon>
        <taxon>Bacilli</taxon>
        <taxon>Lactobacillales</taxon>
        <taxon>Carnobacteriaceae</taxon>
        <taxon>Dolosigranulum</taxon>
    </lineage>
</organism>
<keyword evidence="1" id="KW-0812">Transmembrane</keyword>
<feature type="transmembrane region" description="Helical" evidence="1">
    <location>
        <begin position="12"/>
        <end position="35"/>
    </location>
</feature>
<comment type="caution">
    <text evidence="2">The sequence shown here is derived from an EMBL/GenBank/DDBJ whole genome shotgun (WGS) entry which is preliminary data.</text>
</comment>
<feature type="transmembrane region" description="Helical" evidence="1">
    <location>
        <begin position="55"/>
        <end position="75"/>
    </location>
</feature>
<name>A0A328KHZ2_9LACT</name>
<accession>A0A328KHZ2</accession>
<dbReference type="EMBL" id="NAQV01000023">
    <property type="protein sequence ID" value="RAN62406.1"/>
    <property type="molecule type" value="Genomic_DNA"/>
</dbReference>
<protein>
    <submittedName>
        <fullName evidence="2">Uncharacterized protein</fullName>
    </submittedName>
</protein>
<keyword evidence="1" id="KW-1133">Transmembrane helix</keyword>
<dbReference type="RefSeq" id="WP_112790354.1">
    <property type="nucleotide sequence ID" value="NZ_NAQV01000023.1"/>
</dbReference>
<dbReference type="AlphaFoldDB" id="A0A328KHZ2"/>
<proteinExistence type="predicted"/>
<evidence type="ECO:0000256" key="1">
    <source>
        <dbReference type="SAM" id="Phobius"/>
    </source>
</evidence>
<evidence type="ECO:0000313" key="3">
    <source>
        <dbReference type="Proteomes" id="UP000249099"/>
    </source>
</evidence>
<sequence length="121" mass="14052">MTILYREVTQNNVLWGLFMILLVLLISVMVIYGIITLLENMATSRTNKRAGRKQVLMGLFFLTLIGNIVILYNLISTLGVTTERVEALQMIENFDEEIKDRGYEVVERRGEIVVLEREIWE</sequence>
<dbReference type="Proteomes" id="UP000249099">
    <property type="component" value="Unassembled WGS sequence"/>
</dbReference>
<gene>
    <name evidence="2" type="ORF">B8A44_07610</name>
</gene>
<evidence type="ECO:0000313" key="2">
    <source>
        <dbReference type="EMBL" id="RAN62406.1"/>
    </source>
</evidence>
<reference evidence="2 3" key="1">
    <citation type="submission" date="2017-03" db="EMBL/GenBank/DDBJ databases">
        <title>wgs assembly of Dolosigranulum pigrum KPL CDC strains.</title>
        <authorList>
            <person name="Brugger S.D."/>
            <person name="Pettigrew M."/>
            <person name="Kong Y."/>
            <person name="Lemon K.P."/>
        </authorList>
    </citation>
    <scope>NUCLEOTIDE SEQUENCE [LARGE SCALE GENOMIC DNA]</scope>
    <source>
        <strain evidence="2 3">KPL1931_CDC4294-98</strain>
    </source>
</reference>
<keyword evidence="1" id="KW-0472">Membrane</keyword>